<proteinExistence type="predicted"/>
<dbReference type="AlphaFoldDB" id="A0A7J7IHA0"/>
<evidence type="ECO:0000313" key="2">
    <source>
        <dbReference type="Proteomes" id="UP000530660"/>
    </source>
</evidence>
<name>A0A7J7IHA0_9RHOD</name>
<accession>A0A7J7IHA0</accession>
<dbReference type="Proteomes" id="UP000530660">
    <property type="component" value="Unassembled WGS sequence"/>
</dbReference>
<reference evidence="1 2" key="1">
    <citation type="journal article" date="2020" name="J. Phycol.">
        <title>Comparative genome analysis reveals Cyanidiococcus gen. nov., a new extremophilic red algal genus sister to Cyanidioschyzon (Cyanidioschyzonaceae, Rhodophyta).</title>
        <authorList>
            <person name="Liu S.-L."/>
            <person name="Chiang Y.-R."/>
            <person name="Yoon H.S."/>
            <person name="Fu H.-Y."/>
        </authorList>
    </citation>
    <scope>NUCLEOTIDE SEQUENCE [LARGE SCALE GENOMIC DNA]</scope>
    <source>
        <strain evidence="1 2">THAL066</strain>
    </source>
</reference>
<evidence type="ECO:0000313" key="1">
    <source>
        <dbReference type="EMBL" id="KAF6002388.1"/>
    </source>
</evidence>
<organism evidence="1 2">
    <name type="scientific">Cyanidiococcus yangmingshanensis</name>
    <dbReference type="NCBI Taxonomy" id="2690220"/>
    <lineage>
        <taxon>Eukaryota</taxon>
        <taxon>Rhodophyta</taxon>
        <taxon>Bangiophyceae</taxon>
        <taxon>Cyanidiales</taxon>
        <taxon>Cyanidiaceae</taxon>
        <taxon>Cyanidiococcus</taxon>
    </lineage>
</organism>
<sequence>MRIMAMLASDKPALHPSFRSLTGWSSILFRGQHTIHGWTVLETLWLVSAYGAGLEHALATERREMLSNVSTETPYLVETQTDAGVLFDWMPADVTWPQTAFEIWIRRFQQQWRADTPVDSRQWLDAYASLVLAAFCLQRIQCMEKEALPTALIGQRGGSRADALPYAATESIEVALWDWFGTGVQFGFLHRAPKALQLLLGVLVRSASAVQAAMALAAQRQILVALEHPRHPRRRDGSASLPSGLEASTYWDRWQRQQRLEQAAAWMSAANDAVLGDDWSRSLSPLLPMLLQLLTSALAQDDHRSVRGVLRLLLQAIRNVPVSMTLDLARSCWKLLRTLMMMMHTSARQVYQQAVVSMLVRMVDVAACSTTGGDPDRREQRADTSHLAQVARTTLRDAVWTRTIFLDKYSRR</sequence>
<gene>
    <name evidence="1" type="ORF">F1559_001272</name>
</gene>
<dbReference type="EMBL" id="VWRR01000010">
    <property type="protein sequence ID" value="KAF6002388.1"/>
    <property type="molecule type" value="Genomic_DNA"/>
</dbReference>
<protein>
    <submittedName>
        <fullName evidence="1">Uncharacterized protein</fullName>
    </submittedName>
</protein>
<comment type="caution">
    <text evidence="1">The sequence shown here is derived from an EMBL/GenBank/DDBJ whole genome shotgun (WGS) entry which is preliminary data.</text>
</comment>
<keyword evidence="2" id="KW-1185">Reference proteome</keyword>